<name>A0A7J6XZB0_TRYCR</name>
<evidence type="ECO:0000256" key="1">
    <source>
        <dbReference type="SAM" id="MobiDB-lite"/>
    </source>
</evidence>
<dbReference type="AlphaFoldDB" id="A0A7J6XZB0"/>
<evidence type="ECO:0000313" key="4">
    <source>
        <dbReference type="Proteomes" id="UP000583944"/>
    </source>
</evidence>
<sequence>MRRCFPFLFFSIFRILVFDSFTTFFSFFFFCVCACVSRIQRERRAMRRGLCSATMVGRTLVSFGSCFNSRWHGSVGDGGAGRGVLSAVEMTPPPPRPAFYVPPEERDADDASLQFLHRKKHSADGRCEAKEAGAAVGSGKGGETRLHPGQAFAPELQIRPSRARHYLDDKAAGLASTSVYAGHHFLPEEPENSTRPLRVIKNATPESKLSKGTPEVHFLRASRGESIFGVRDTFEGDEKCKKDYVRGESSGDSGGNSAPRKRPLLREMELDLRRLEYYQGTPQYQELLEEFRAKYESSEKNNISGDSNSSISSSSGISGSDGGPIGGEAMERSYSQAEVKQGLEAQPIDYLRVSKQLKVELSSGPRAYDPVTVMQKLGVMRFQGYAFPPTTELGKLRDSEGRELQSNVENHGLRDYMCQNVSSTIKAQLAGNQDKHLLYRTLGIDAVQRRQVRAMLSDFDYADRQTAFHVMMSYPYTDWIHVFYVVLVGLALYELQARCGAYEFYDEYLGLDLRQVPRLKKPFLVGVTVMVMVVALFHPLLVASIATTRFYRIFMRRPIGPP</sequence>
<accession>A0A7J6XZB0</accession>
<dbReference type="VEuPathDB" id="TriTrypDB:BCY84_15070"/>
<feature type="transmembrane region" description="Helical" evidence="2">
    <location>
        <begin position="523"/>
        <end position="547"/>
    </location>
</feature>
<feature type="region of interest" description="Disordered" evidence="1">
    <location>
        <begin position="241"/>
        <end position="264"/>
    </location>
</feature>
<keyword evidence="2" id="KW-0812">Transmembrane</keyword>
<dbReference type="VEuPathDB" id="TriTrypDB:ECC02_007311"/>
<proteinExistence type="predicted"/>
<evidence type="ECO:0000256" key="2">
    <source>
        <dbReference type="SAM" id="Phobius"/>
    </source>
</evidence>
<reference evidence="3 4" key="1">
    <citation type="journal article" date="2019" name="Genome Biol. Evol.">
        <title>Nanopore Sequencing Significantly Improves Genome Assembly of the Protozoan Parasite Trypanosoma cruzi.</title>
        <authorList>
            <person name="Diaz-Viraque F."/>
            <person name="Pita S."/>
            <person name="Greif G."/>
            <person name="de Souza R.C.M."/>
            <person name="Iraola G."/>
            <person name="Robello C."/>
        </authorList>
    </citation>
    <scope>NUCLEOTIDE SEQUENCE [LARGE SCALE GENOMIC DNA]</scope>
    <source>
        <strain evidence="3 4">Berenice</strain>
    </source>
</reference>
<organism evidence="3 4">
    <name type="scientific">Trypanosoma cruzi</name>
    <dbReference type="NCBI Taxonomy" id="5693"/>
    <lineage>
        <taxon>Eukaryota</taxon>
        <taxon>Discoba</taxon>
        <taxon>Euglenozoa</taxon>
        <taxon>Kinetoplastea</taxon>
        <taxon>Metakinetoplastina</taxon>
        <taxon>Trypanosomatida</taxon>
        <taxon>Trypanosomatidae</taxon>
        <taxon>Trypanosoma</taxon>
        <taxon>Schizotrypanum</taxon>
    </lineage>
</organism>
<keyword evidence="2" id="KW-1133">Transmembrane helix</keyword>
<feature type="transmembrane region" description="Helical" evidence="2">
    <location>
        <begin position="12"/>
        <end position="37"/>
    </location>
</feature>
<protein>
    <recommendedName>
        <fullName evidence="5">Transmembrane protein</fullName>
    </recommendedName>
</protein>
<evidence type="ECO:0008006" key="5">
    <source>
        <dbReference type="Google" id="ProtNLM"/>
    </source>
</evidence>
<feature type="compositionally biased region" description="Low complexity" evidence="1">
    <location>
        <begin position="301"/>
        <end position="318"/>
    </location>
</feature>
<evidence type="ECO:0000313" key="3">
    <source>
        <dbReference type="EMBL" id="KAF5219673.1"/>
    </source>
</evidence>
<comment type="caution">
    <text evidence="3">The sequence shown here is derived from an EMBL/GenBank/DDBJ whole genome shotgun (WGS) entry which is preliminary data.</text>
</comment>
<feature type="region of interest" description="Disordered" evidence="1">
    <location>
        <begin position="299"/>
        <end position="338"/>
    </location>
</feature>
<dbReference type="Proteomes" id="UP000583944">
    <property type="component" value="Unassembled WGS sequence"/>
</dbReference>
<keyword evidence="2" id="KW-0472">Membrane</keyword>
<dbReference type="EMBL" id="JABDHM010000065">
    <property type="protein sequence ID" value="KAF5219673.1"/>
    <property type="molecule type" value="Genomic_DNA"/>
</dbReference>
<feature type="transmembrane region" description="Helical" evidence="2">
    <location>
        <begin position="474"/>
        <end position="493"/>
    </location>
</feature>
<gene>
    <name evidence="3" type="ORF">ECC02_007311</name>
</gene>